<name>A0A7V7TL19_9PSED</name>
<dbReference type="Pfam" id="PF14020">
    <property type="entry name" value="DUF4236"/>
    <property type="match status" value="1"/>
</dbReference>
<protein>
    <submittedName>
        <fullName evidence="3">DUF4236 domain-containing protein</fullName>
    </submittedName>
</protein>
<dbReference type="InterPro" id="IPR025330">
    <property type="entry name" value="DUF4236"/>
</dbReference>
<dbReference type="AlphaFoldDB" id="A0A7V7TL19"/>
<evidence type="ECO:0000259" key="2">
    <source>
        <dbReference type="Pfam" id="PF14020"/>
    </source>
</evidence>
<evidence type="ECO:0000313" key="4">
    <source>
        <dbReference type="Proteomes" id="UP000434925"/>
    </source>
</evidence>
<proteinExistence type="predicted"/>
<sequence length="402" mass="45563">MLRHIRRMTMPVRFRKSIKLAPGIRMNLSGSGVGWTLGPRGSSIGISKRGTRLNSSFMGFSSSQKLTGPKKSSRPAIDSKSQTLISLTCEVDDEGNLSFRDANGDELPEHVIDAAKKQNREVILSFIQRKCDDINNGIELLSNIHLDTPNCLSRPTFTPMVFDEPEPTQRSPKKPSLWDRLFKKRMQRITDQNAHLHAAFQVELYDWQQRKDLFYQQAEIHKHIIEKGIYNNTADMEVWLEDVLQGITWPRETLASFEITESGDSVLFDVDFPELEHMPGNTATVPVRGLKLAVKPMSPTAIQKLYMAHIHGVAFRIIGETFTALPLANTVVLSGYSQRPNKATGRVGDEYLLSVRVTRNEWMKIAFDQLAHIDVVASLEQFELRRQMSKTGIFKPIEPFSN</sequence>
<evidence type="ECO:0000256" key="1">
    <source>
        <dbReference type="SAM" id="MobiDB-lite"/>
    </source>
</evidence>
<organism evidence="3 4">
    <name type="scientific">Pseudomonas lini</name>
    <dbReference type="NCBI Taxonomy" id="163011"/>
    <lineage>
        <taxon>Bacteria</taxon>
        <taxon>Pseudomonadati</taxon>
        <taxon>Pseudomonadota</taxon>
        <taxon>Gammaproteobacteria</taxon>
        <taxon>Pseudomonadales</taxon>
        <taxon>Pseudomonadaceae</taxon>
        <taxon>Pseudomonas</taxon>
    </lineage>
</organism>
<feature type="domain" description="DUF4236" evidence="2">
    <location>
        <begin position="13"/>
        <end position="61"/>
    </location>
</feature>
<accession>A0A7V7TL19</accession>
<evidence type="ECO:0000313" key="3">
    <source>
        <dbReference type="EMBL" id="KAB0503518.1"/>
    </source>
</evidence>
<feature type="region of interest" description="Disordered" evidence="1">
    <location>
        <begin position="58"/>
        <end position="78"/>
    </location>
</feature>
<comment type="caution">
    <text evidence="3">The sequence shown here is derived from an EMBL/GenBank/DDBJ whole genome shotgun (WGS) entry which is preliminary data.</text>
</comment>
<dbReference type="Proteomes" id="UP000434925">
    <property type="component" value="Unassembled WGS sequence"/>
</dbReference>
<gene>
    <name evidence="3" type="ORF">F7R14_17350</name>
</gene>
<reference evidence="3 4" key="1">
    <citation type="submission" date="2019-09" db="EMBL/GenBank/DDBJ databases">
        <title>Draft genome sequences of 48 bacterial type strains from the CCUG.</title>
        <authorList>
            <person name="Tunovic T."/>
            <person name="Pineiro-Iglesias B."/>
            <person name="Unosson C."/>
            <person name="Inganas E."/>
            <person name="Ohlen M."/>
            <person name="Cardew S."/>
            <person name="Jensie-Markopoulos S."/>
            <person name="Salva-Serra F."/>
            <person name="Jaen-Luchoro D."/>
            <person name="Karlsson R."/>
            <person name="Svensson-Stadler L."/>
            <person name="Chun J."/>
            <person name="Moore E."/>
        </authorList>
    </citation>
    <scope>NUCLEOTIDE SEQUENCE [LARGE SCALE GENOMIC DNA]</scope>
    <source>
        <strain evidence="3 4">CCUG 51522</strain>
    </source>
</reference>
<dbReference type="EMBL" id="VZPO01000006">
    <property type="protein sequence ID" value="KAB0503518.1"/>
    <property type="molecule type" value="Genomic_DNA"/>
</dbReference>